<keyword evidence="2" id="KW-1185">Reference proteome</keyword>
<accession>C5KDA6</accession>
<evidence type="ECO:0008006" key="3">
    <source>
        <dbReference type="Google" id="ProtNLM"/>
    </source>
</evidence>
<dbReference type="OrthoDB" id="273823at2759"/>
<sequence length="217" mass="23821">MYSGYGYTGTRVLETAYGTKAYEVFNFSQQATVDSDGDVWMVGKEFHAVLKVPKSSRGERGHRDGTGLMALFDTPTSIGVEATTGKVMVLDGGDRLRLITTRETADDLITSVVTIVKGACRSMVQHFILSSIVIREVWCHTQWAASSVPQEQVEIWQYPYMCVGHIATCGPRNHPGISDRESAWLQTLDNFTQSQNDTATNANLETGTFLVDQTGAA</sequence>
<name>C5KDA6_PERM5</name>
<gene>
    <name evidence="1" type="ORF">Pmar_PMAR008101</name>
</gene>
<reference evidence="1 2" key="1">
    <citation type="submission" date="2008-07" db="EMBL/GenBank/DDBJ databases">
        <authorList>
            <person name="El-Sayed N."/>
            <person name="Caler E."/>
            <person name="Inman J."/>
            <person name="Amedeo P."/>
            <person name="Hass B."/>
            <person name="Wortman J."/>
        </authorList>
    </citation>
    <scope>NUCLEOTIDE SEQUENCE [LARGE SCALE GENOMIC DNA]</scope>
    <source>
        <strain evidence="2">ATCC 50983 / TXsc</strain>
    </source>
</reference>
<organism evidence="2">
    <name type="scientific">Perkinsus marinus (strain ATCC 50983 / TXsc)</name>
    <dbReference type="NCBI Taxonomy" id="423536"/>
    <lineage>
        <taxon>Eukaryota</taxon>
        <taxon>Sar</taxon>
        <taxon>Alveolata</taxon>
        <taxon>Perkinsozoa</taxon>
        <taxon>Perkinsea</taxon>
        <taxon>Perkinsida</taxon>
        <taxon>Perkinsidae</taxon>
        <taxon>Perkinsus</taxon>
    </lineage>
</organism>
<dbReference type="OMA" id="CVGHIAT"/>
<evidence type="ECO:0000313" key="2">
    <source>
        <dbReference type="Proteomes" id="UP000007800"/>
    </source>
</evidence>
<evidence type="ECO:0000313" key="1">
    <source>
        <dbReference type="EMBL" id="EER17539.1"/>
    </source>
</evidence>
<dbReference type="Gene3D" id="2.120.10.30">
    <property type="entry name" value="TolB, C-terminal domain"/>
    <property type="match status" value="1"/>
</dbReference>
<dbReference type="EMBL" id="GG672055">
    <property type="protein sequence ID" value="EER17539.1"/>
    <property type="molecule type" value="Genomic_DNA"/>
</dbReference>
<dbReference type="Proteomes" id="UP000007800">
    <property type="component" value="Unassembled WGS sequence"/>
</dbReference>
<dbReference type="InterPro" id="IPR011042">
    <property type="entry name" value="6-blade_b-propeller_TolB-like"/>
</dbReference>
<dbReference type="AlphaFoldDB" id="C5KDA6"/>
<proteinExistence type="predicted"/>
<dbReference type="GeneID" id="9062877"/>
<dbReference type="InParanoid" id="C5KDA6"/>
<protein>
    <recommendedName>
        <fullName evidence="3">SMP-30/Gluconolactonase/LRE-like region domain-containing protein</fullName>
    </recommendedName>
</protein>
<dbReference type="RefSeq" id="XP_002785743.1">
    <property type="nucleotide sequence ID" value="XM_002785697.1"/>
</dbReference>